<keyword evidence="3" id="KW-1185">Reference proteome</keyword>
<dbReference type="InterPro" id="IPR038487">
    <property type="entry name" value="Mre11_capping_dom"/>
</dbReference>
<dbReference type="OrthoDB" id="30417at2759"/>
<dbReference type="GO" id="GO:0031573">
    <property type="term" value="P:mitotic intra-S DNA damage checkpoint signaling"/>
    <property type="evidence" value="ECO:0007669"/>
    <property type="project" value="TreeGrafter"/>
</dbReference>
<dbReference type="GO" id="GO:0035861">
    <property type="term" value="C:site of double-strand break"/>
    <property type="evidence" value="ECO:0007669"/>
    <property type="project" value="TreeGrafter"/>
</dbReference>
<accession>A0A2I0T7D5</accession>
<dbReference type="GO" id="GO:0042138">
    <property type="term" value="P:meiotic DNA double-strand break formation"/>
    <property type="evidence" value="ECO:0007669"/>
    <property type="project" value="TreeGrafter"/>
</dbReference>
<dbReference type="FunFam" id="3.30.110.110:FF:000001">
    <property type="entry name" value="Double-strand break repair protein"/>
    <property type="match status" value="1"/>
</dbReference>
<dbReference type="InterPro" id="IPR007281">
    <property type="entry name" value="Mre11_DNA-bd"/>
</dbReference>
<organism evidence="2 3">
    <name type="scientific">Limosa lapponica baueri</name>
    <dbReference type="NCBI Taxonomy" id="1758121"/>
    <lineage>
        <taxon>Eukaryota</taxon>
        <taxon>Metazoa</taxon>
        <taxon>Chordata</taxon>
        <taxon>Craniata</taxon>
        <taxon>Vertebrata</taxon>
        <taxon>Euteleostomi</taxon>
        <taxon>Archelosauria</taxon>
        <taxon>Archosauria</taxon>
        <taxon>Dinosauria</taxon>
        <taxon>Saurischia</taxon>
        <taxon>Theropoda</taxon>
        <taxon>Coelurosauria</taxon>
        <taxon>Aves</taxon>
        <taxon>Neognathae</taxon>
        <taxon>Neoaves</taxon>
        <taxon>Charadriiformes</taxon>
        <taxon>Scolopacidae</taxon>
        <taxon>Limosa</taxon>
    </lineage>
</organism>
<dbReference type="SMART" id="SM01347">
    <property type="entry name" value="Mre11_DNA_bind"/>
    <property type="match status" value="1"/>
</dbReference>
<dbReference type="AlphaFoldDB" id="A0A2I0T7D5"/>
<dbReference type="SUPFAM" id="SSF56300">
    <property type="entry name" value="Metallo-dependent phosphatases"/>
    <property type="match status" value="1"/>
</dbReference>
<evidence type="ECO:0000259" key="1">
    <source>
        <dbReference type="SMART" id="SM01347"/>
    </source>
</evidence>
<dbReference type="GO" id="GO:0000724">
    <property type="term" value="P:double-strand break repair via homologous recombination"/>
    <property type="evidence" value="ECO:0007669"/>
    <property type="project" value="TreeGrafter"/>
</dbReference>
<reference evidence="3" key="2">
    <citation type="submission" date="2017-12" db="EMBL/GenBank/DDBJ databases">
        <title>Genome sequence of the Bar-tailed Godwit (Limosa lapponica baueri).</title>
        <authorList>
            <person name="Lima N.C.B."/>
            <person name="Parody-Merino A.M."/>
            <person name="Battley P.F."/>
            <person name="Fidler A.E."/>
            <person name="Prosdocimi F."/>
        </authorList>
    </citation>
    <scope>NUCLEOTIDE SEQUENCE [LARGE SCALE GENOMIC DNA]</scope>
</reference>
<evidence type="ECO:0000313" key="2">
    <source>
        <dbReference type="EMBL" id="PKU29695.1"/>
    </source>
</evidence>
<proteinExistence type="predicted"/>
<dbReference type="PANTHER" id="PTHR10139:SF1">
    <property type="entry name" value="DOUBLE-STRAND BREAK REPAIR PROTEIN MRE11"/>
    <property type="match status" value="1"/>
</dbReference>
<dbReference type="InterPro" id="IPR029052">
    <property type="entry name" value="Metallo-depent_PP-like"/>
</dbReference>
<dbReference type="GO" id="GO:0097552">
    <property type="term" value="P:mitochondrial double-strand break repair via homologous recombination"/>
    <property type="evidence" value="ECO:0007669"/>
    <property type="project" value="TreeGrafter"/>
</dbReference>
<dbReference type="GO" id="GO:0030145">
    <property type="term" value="F:manganese ion binding"/>
    <property type="evidence" value="ECO:0007669"/>
    <property type="project" value="InterPro"/>
</dbReference>
<dbReference type="Gene3D" id="3.60.21.10">
    <property type="match status" value="2"/>
</dbReference>
<dbReference type="Gene3D" id="3.30.110.110">
    <property type="entry name" value="Mre11, capping domain"/>
    <property type="match status" value="1"/>
</dbReference>
<dbReference type="EMBL" id="KZ516437">
    <property type="protein sequence ID" value="PKU29695.1"/>
    <property type="molecule type" value="Genomic_DNA"/>
</dbReference>
<dbReference type="Pfam" id="PF04152">
    <property type="entry name" value="Mre11_DNA_bind"/>
    <property type="match status" value="1"/>
</dbReference>
<dbReference type="GO" id="GO:0007095">
    <property type="term" value="P:mitotic G2 DNA damage checkpoint signaling"/>
    <property type="evidence" value="ECO:0007669"/>
    <property type="project" value="TreeGrafter"/>
</dbReference>
<dbReference type="Proteomes" id="UP000233556">
    <property type="component" value="Unassembled WGS sequence"/>
</dbReference>
<name>A0A2I0T7D5_LIMLA</name>
<dbReference type="PANTHER" id="PTHR10139">
    <property type="entry name" value="DOUBLE-STRAND BREAK REPAIR PROTEIN MRE11"/>
    <property type="match status" value="1"/>
</dbReference>
<dbReference type="GO" id="GO:0000014">
    <property type="term" value="F:single-stranded DNA endodeoxyribonuclease activity"/>
    <property type="evidence" value="ECO:0007669"/>
    <property type="project" value="TreeGrafter"/>
</dbReference>
<protein>
    <recommendedName>
        <fullName evidence="1">Mre11 DNA-binding domain-containing protein</fullName>
    </recommendedName>
</protein>
<dbReference type="GO" id="GO:0000723">
    <property type="term" value="P:telomere maintenance"/>
    <property type="evidence" value="ECO:0007669"/>
    <property type="project" value="TreeGrafter"/>
</dbReference>
<evidence type="ECO:0000313" key="3">
    <source>
        <dbReference type="Proteomes" id="UP000233556"/>
    </source>
</evidence>
<dbReference type="GO" id="GO:0030870">
    <property type="term" value="C:Mre11 complex"/>
    <property type="evidence" value="ECO:0007669"/>
    <property type="project" value="TreeGrafter"/>
</dbReference>
<dbReference type="GO" id="GO:0006303">
    <property type="term" value="P:double-strand break repair via nonhomologous end joining"/>
    <property type="evidence" value="ECO:0007669"/>
    <property type="project" value="TreeGrafter"/>
</dbReference>
<feature type="domain" description="Mre11 DNA-binding" evidence="1">
    <location>
        <begin position="105"/>
        <end position="232"/>
    </location>
</feature>
<gene>
    <name evidence="2" type="ORF">llap_20001</name>
</gene>
<reference evidence="3" key="1">
    <citation type="submission" date="2017-11" db="EMBL/GenBank/DDBJ databases">
        <authorList>
            <person name="Lima N.C."/>
            <person name="Parody-Merino A.M."/>
            <person name="Battley P.F."/>
            <person name="Fidler A.E."/>
            <person name="Prosdocimi F."/>
        </authorList>
    </citation>
    <scope>NUCLEOTIDE SEQUENCE [LARGE SCALE GENOMIC DNA]</scope>
</reference>
<sequence length="232" mass="27283">MSTINSQDDEDTFKILIATDIHLGYLEKDPVRGNDTFVTFDEILDHAQKNEVSMGAIPDERLYRMFVNKQVTMLRPKEDEDSWFNLFVIHQNRHIGLLHVKEKKMKMQKIALQTVRTFHMEDVVLADHPDLFNPDNPKVTQAIQAFCMEKVELMLDDAERARLGNPRQPEKPLIRLRVDYTGGFEPFSVHRFSQKYMDRVANPKDIIHFFRHREQKEKNVLAKAQYLPSNVF</sequence>